<protein>
    <submittedName>
        <fullName evidence="4">Flagellar basal-body rod protein FlgC</fullName>
    </submittedName>
</protein>
<accession>A0AAQ2HGP1</accession>
<feature type="domain" description="Flagellar basal-body/hook protein C-terminal" evidence="3">
    <location>
        <begin position="83"/>
        <end position="127"/>
    </location>
</feature>
<evidence type="ECO:0000259" key="3">
    <source>
        <dbReference type="Pfam" id="PF06429"/>
    </source>
</evidence>
<reference evidence="4 5" key="1">
    <citation type="submission" date="2019-03" db="EMBL/GenBank/DDBJ databases">
        <title>Genomics of glacier-inhabiting Cryobacterium strains.</title>
        <authorList>
            <person name="Liu Q."/>
            <person name="Xin Y.-H."/>
        </authorList>
    </citation>
    <scope>NUCLEOTIDE SEQUENCE [LARGE SCALE GENOMIC DNA]</scope>
    <source>
        <strain evidence="5">TMT1-22</strain>
    </source>
</reference>
<keyword evidence="4" id="KW-0969">Cilium</keyword>
<comment type="similarity">
    <text evidence="1">Belongs to the flagella basal body rod proteins family.</text>
</comment>
<dbReference type="RefSeq" id="WP_134402543.1">
    <property type="nucleotide sequence ID" value="NZ_SOFY01000011.1"/>
</dbReference>
<evidence type="ECO:0000313" key="5">
    <source>
        <dbReference type="Proteomes" id="UP000297403"/>
    </source>
</evidence>
<dbReference type="PROSITE" id="PS00588">
    <property type="entry name" value="FLAGELLA_BB_ROD"/>
    <property type="match status" value="1"/>
</dbReference>
<dbReference type="GO" id="GO:0009288">
    <property type="term" value="C:bacterial-type flagellum"/>
    <property type="evidence" value="ECO:0007669"/>
    <property type="project" value="TreeGrafter"/>
</dbReference>
<dbReference type="InterPro" id="IPR001444">
    <property type="entry name" value="Flag_bb_rod_N"/>
</dbReference>
<dbReference type="InterPro" id="IPR019776">
    <property type="entry name" value="Flagellar_basal_body_rod_CS"/>
</dbReference>
<dbReference type="InterPro" id="IPR010930">
    <property type="entry name" value="Flg_bb/hook_C_dom"/>
</dbReference>
<name>A0AAQ2HGP1_9MICO</name>
<dbReference type="Proteomes" id="UP000297403">
    <property type="component" value="Unassembled WGS sequence"/>
</dbReference>
<keyword evidence="4" id="KW-0966">Cell projection</keyword>
<dbReference type="AlphaFoldDB" id="A0AAQ2HGP1"/>
<keyword evidence="4" id="KW-0282">Flagellum</keyword>
<evidence type="ECO:0000259" key="2">
    <source>
        <dbReference type="Pfam" id="PF00460"/>
    </source>
</evidence>
<feature type="domain" description="Flagellar basal body rod protein N-terminal" evidence="2">
    <location>
        <begin position="8"/>
        <end position="33"/>
    </location>
</feature>
<proteinExistence type="inferred from homology"/>
<keyword evidence="5" id="KW-1185">Reference proteome</keyword>
<dbReference type="Pfam" id="PF06429">
    <property type="entry name" value="Flg_bbr_C"/>
    <property type="match status" value="1"/>
</dbReference>
<evidence type="ECO:0000256" key="1">
    <source>
        <dbReference type="ARBA" id="ARBA00009677"/>
    </source>
</evidence>
<comment type="caution">
    <text evidence="4">The sequence shown here is derived from an EMBL/GenBank/DDBJ whole genome shotgun (WGS) entry which is preliminary data.</text>
</comment>
<organism evidence="4 5">
    <name type="scientific">Cryobacterium shii</name>
    <dbReference type="NCBI Taxonomy" id="1259235"/>
    <lineage>
        <taxon>Bacteria</taxon>
        <taxon>Bacillati</taxon>
        <taxon>Actinomycetota</taxon>
        <taxon>Actinomycetes</taxon>
        <taxon>Micrococcales</taxon>
        <taxon>Microbacteriaceae</taxon>
        <taxon>Cryobacterium</taxon>
    </lineage>
</organism>
<evidence type="ECO:0000313" key="4">
    <source>
        <dbReference type="EMBL" id="TFC52109.1"/>
    </source>
</evidence>
<dbReference type="EMBL" id="SOFY01000011">
    <property type="protein sequence ID" value="TFC52109.1"/>
    <property type="molecule type" value="Genomic_DNA"/>
</dbReference>
<dbReference type="PANTHER" id="PTHR30435">
    <property type="entry name" value="FLAGELLAR PROTEIN"/>
    <property type="match status" value="1"/>
</dbReference>
<sequence length="130" mass="13613">MSIDAIGIAGTGLTLHRKWLDAVADNIANINTVTPTSGKAFQARYIVAQEGQGTTGAYVSGTALGSETGILTYEPSNPLADATGYVRHPDIDLGEQMGELIMAQRGYQANAAVVDRAKTTYEAALQIGRG</sequence>
<dbReference type="Pfam" id="PF00460">
    <property type="entry name" value="Flg_bb_rod"/>
    <property type="match status" value="1"/>
</dbReference>
<gene>
    <name evidence="4" type="ORF">E3O49_02160</name>
</gene>
<dbReference type="GO" id="GO:0071978">
    <property type="term" value="P:bacterial-type flagellum-dependent swarming motility"/>
    <property type="evidence" value="ECO:0007669"/>
    <property type="project" value="TreeGrafter"/>
</dbReference>
<dbReference type="PANTHER" id="PTHR30435:SF2">
    <property type="entry name" value="FLAGELLAR BASAL-BODY ROD PROTEIN FLGC"/>
    <property type="match status" value="1"/>
</dbReference>